<accession>A0A5N5W1E6</accession>
<name>A0A5N5W1E6_STRMB</name>
<gene>
    <name evidence="1" type="ORF">FRZ00_26855</name>
</gene>
<dbReference type="RefSeq" id="WP_152265290.1">
    <property type="nucleotide sequence ID" value="NZ_VOKX01000107.1"/>
</dbReference>
<comment type="caution">
    <text evidence="1">The sequence shown here is derived from an EMBL/GenBank/DDBJ whole genome shotgun (WGS) entry which is preliminary data.</text>
</comment>
<dbReference type="EMBL" id="VOKX01000107">
    <property type="protein sequence ID" value="KAB7835513.1"/>
    <property type="molecule type" value="Genomic_DNA"/>
</dbReference>
<evidence type="ECO:0000313" key="1">
    <source>
        <dbReference type="EMBL" id="KAB7835513.1"/>
    </source>
</evidence>
<dbReference type="OrthoDB" id="2426596at2"/>
<evidence type="ECO:0000313" key="2">
    <source>
        <dbReference type="Proteomes" id="UP000327000"/>
    </source>
</evidence>
<organism evidence="1 2">
    <name type="scientific">Streptomyces mobaraensis</name>
    <name type="common">Streptoverticillium mobaraense</name>
    <dbReference type="NCBI Taxonomy" id="35621"/>
    <lineage>
        <taxon>Bacteria</taxon>
        <taxon>Bacillati</taxon>
        <taxon>Actinomycetota</taxon>
        <taxon>Actinomycetes</taxon>
        <taxon>Kitasatosporales</taxon>
        <taxon>Streptomycetaceae</taxon>
        <taxon>Streptomyces</taxon>
    </lineage>
</organism>
<dbReference type="AlphaFoldDB" id="A0A5N5W1E6"/>
<reference evidence="1 2" key="1">
    <citation type="journal article" date="2019" name="Microb. Cell Fact.">
        <title>Exploring novel herbicidin analogues by transcriptional regulator overexpression and MS/MS molecular networking.</title>
        <authorList>
            <person name="Shi Y."/>
            <person name="Gu R."/>
            <person name="Li Y."/>
            <person name="Wang X."/>
            <person name="Ren W."/>
            <person name="Li X."/>
            <person name="Wang L."/>
            <person name="Xie Y."/>
            <person name="Hong B."/>
        </authorList>
    </citation>
    <scope>NUCLEOTIDE SEQUENCE [LARGE SCALE GENOMIC DNA]</scope>
    <source>
        <strain evidence="1 2">US-43</strain>
    </source>
</reference>
<dbReference type="Proteomes" id="UP000327000">
    <property type="component" value="Unassembled WGS sequence"/>
</dbReference>
<proteinExistence type="predicted"/>
<keyword evidence="2" id="KW-1185">Reference proteome</keyword>
<sequence length="228" mass="25556">MTQTRGWSYEGRELARIHHRLGRPDGGPGRVVSELVPRGFDVYLRIFHPFEATDGSDRTCTWRALADTRGIPFHAELSHRSLPTKTSPSGEAAWLTQSGRLIHRSRRALQRCLAPSTGDQPVFYAYDLAALLAWDVDAPVERRSTLAGLDAVHEAVCAEMGQAVDGPEIWWPQDCSWVVTTDYDLVSTYIGCSTATAKRIRRDDNLEALPVTPQTRVDFYADHPCHLR</sequence>
<protein>
    <submittedName>
        <fullName evidence="1">Uncharacterized protein</fullName>
    </submittedName>
</protein>